<dbReference type="GO" id="GO:0015562">
    <property type="term" value="F:efflux transmembrane transporter activity"/>
    <property type="evidence" value="ECO:0007669"/>
    <property type="project" value="InterPro"/>
</dbReference>
<dbReference type="EMBL" id="SOIZ01000070">
    <property type="protein sequence ID" value="TET64088.1"/>
    <property type="molecule type" value="Genomic_DNA"/>
</dbReference>
<comment type="caution">
    <text evidence="1">The sequence shown here is derived from an EMBL/GenBank/DDBJ whole genome shotgun (WGS) entry which is preliminary data.</text>
</comment>
<accession>A0A523WAN4</accession>
<organism evidence="1 2">
    <name type="scientific">Aerophobetes bacterium</name>
    <dbReference type="NCBI Taxonomy" id="2030807"/>
    <lineage>
        <taxon>Bacteria</taxon>
        <taxon>Candidatus Aerophobota</taxon>
    </lineage>
</organism>
<evidence type="ECO:0000313" key="1">
    <source>
        <dbReference type="EMBL" id="TET64088.1"/>
    </source>
</evidence>
<proteinExistence type="predicted"/>
<gene>
    <name evidence="1" type="ORF">E3J48_01590</name>
</gene>
<name>A0A523WAN4_UNCAE</name>
<dbReference type="Gene3D" id="1.20.1600.10">
    <property type="entry name" value="Outer membrane efflux proteins (OEP)"/>
    <property type="match status" value="1"/>
</dbReference>
<sequence>EVRYKSGAITNLEVLDAQLTVTRARLGYLKALYDHNVAMAELERATK</sequence>
<dbReference type="SUPFAM" id="SSF56954">
    <property type="entry name" value="Outer membrane efflux proteins (OEP)"/>
    <property type="match status" value="1"/>
</dbReference>
<feature type="non-terminal residue" evidence="1">
    <location>
        <position position="1"/>
    </location>
</feature>
<evidence type="ECO:0000313" key="2">
    <source>
        <dbReference type="Proteomes" id="UP000319130"/>
    </source>
</evidence>
<dbReference type="Proteomes" id="UP000319130">
    <property type="component" value="Unassembled WGS sequence"/>
</dbReference>
<protein>
    <submittedName>
        <fullName evidence="1">TolC family protein</fullName>
    </submittedName>
</protein>
<dbReference type="AlphaFoldDB" id="A0A523WAN4"/>
<reference evidence="1 2" key="1">
    <citation type="submission" date="2019-03" db="EMBL/GenBank/DDBJ databases">
        <title>Metabolic potential of uncultured bacteria and archaea associated with petroleum seepage in deep-sea sediments.</title>
        <authorList>
            <person name="Dong X."/>
            <person name="Hubert C."/>
        </authorList>
    </citation>
    <scope>NUCLEOTIDE SEQUENCE [LARGE SCALE GENOMIC DNA]</scope>
    <source>
        <strain evidence="1">E29_bin52</strain>
    </source>
</reference>